<keyword evidence="4" id="KW-0436">Ligase</keyword>
<dbReference type="AlphaFoldDB" id="A0A3B4WK76"/>
<keyword evidence="7" id="KW-0472">Membrane</keyword>
<dbReference type="PANTHER" id="PTHR43272:SF93">
    <property type="entry name" value="ACYL-COA SYNTHETASE BUBBLEGUM FAMILY MEMBER 1"/>
    <property type="match status" value="1"/>
</dbReference>
<evidence type="ECO:0000256" key="5">
    <source>
        <dbReference type="ARBA" id="ARBA00022741"/>
    </source>
</evidence>
<dbReference type="GO" id="GO:0005524">
    <property type="term" value="F:ATP binding"/>
    <property type="evidence" value="ECO:0007669"/>
    <property type="project" value="UniProtKB-KW"/>
</dbReference>
<evidence type="ECO:0000256" key="4">
    <source>
        <dbReference type="ARBA" id="ARBA00022598"/>
    </source>
</evidence>
<dbReference type="GO" id="GO:0005783">
    <property type="term" value="C:endoplasmic reticulum"/>
    <property type="evidence" value="ECO:0007669"/>
    <property type="project" value="TreeGrafter"/>
</dbReference>
<dbReference type="Pfam" id="PF23562">
    <property type="entry name" value="AMP-binding_C_3"/>
    <property type="match status" value="1"/>
</dbReference>
<dbReference type="Ensembl" id="ENSSLDT00000004503.1">
    <property type="protein sequence ID" value="ENSSLDP00000004355.1"/>
    <property type="gene ID" value="ENSSLDG00000003461.1"/>
</dbReference>
<dbReference type="GO" id="GO:0016020">
    <property type="term" value="C:membrane"/>
    <property type="evidence" value="ECO:0007669"/>
    <property type="project" value="TreeGrafter"/>
</dbReference>
<evidence type="ECO:0000256" key="3">
    <source>
        <dbReference type="ARBA" id="ARBA00022553"/>
    </source>
</evidence>
<evidence type="ECO:0000256" key="8">
    <source>
        <dbReference type="ARBA" id="ARBA00036813"/>
    </source>
</evidence>
<keyword evidence="2" id="KW-0963">Cytoplasm</keyword>
<keyword evidence="3" id="KW-0597">Phosphoprotein</keyword>
<dbReference type="InterPro" id="IPR042099">
    <property type="entry name" value="ANL_N_sf"/>
</dbReference>
<keyword evidence="11" id="KW-1185">Reference proteome</keyword>
<protein>
    <submittedName>
        <fullName evidence="10">Acyl-CoA synthetase bubblegum family member 1</fullName>
    </submittedName>
</protein>
<accession>A0A3B4WK76</accession>
<evidence type="ECO:0000256" key="6">
    <source>
        <dbReference type="ARBA" id="ARBA00022840"/>
    </source>
</evidence>
<evidence type="ECO:0000313" key="10">
    <source>
        <dbReference type="Ensembl" id="ENSSLDP00000004355.1"/>
    </source>
</evidence>
<name>A0A3B4WK76_SERLL</name>
<comment type="similarity">
    <text evidence="9">Belongs to the ATP-dependent AMP-binding enzyme family. Bubblegum subfamily.</text>
</comment>
<dbReference type="GO" id="GO:0004467">
    <property type="term" value="F:long-chain fatty acid-CoA ligase activity"/>
    <property type="evidence" value="ECO:0007669"/>
    <property type="project" value="UniProtKB-EC"/>
</dbReference>
<proteinExistence type="inferred from homology"/>
<organism evidence="10 11">
    <name type="scientific">Seriola lalandi dorsalis</name>
    <dbReference type="NCBI Taxonomy" id="1841481"/>
    <lineage>
        <taxon>Eukaryota</taxon>
        <taxon>Metazoa</taxon>
        <taxon>Chordata</taxon>
        <taxon>Craniata</taxon>
        <taxon>Vertebrata</taxon>
        <taxon>Euteleostomi</taxon>
        <taxon>Actinopterygii</taxon>
        <taxon>Neopterygii</taxon>
        <taxon>Teleostei</taxon>
        <taxon>Neoteleostei</taxon>
        <taxon>Acanthomorphata</taxon>
        <taxon>Carangaria</taxon>
        <taxon>Carangiformes</taxon>
        <taxon>Carangidae</taxon>
        <taxon>Seriola</taxon>
    </lineage>
</organism>
<keyword evidence="6" id="KW-0067">ATP-binding</keyword>
<evidence type="ECO:0000313" key="11">
    <source>
        <dbReference type="Proteomes" id="UP000261360"/>
    </source>
</evidence>
<sequence>MISFYLANIDSDGTGEICFWGRNIFMGFLNMEDKTREALDEDGWLHSGDLGKIDEEGFLYITGRIKELIITAGGENIPPVPIEEAVKKELPIISNAMLIGDKRKFLSMLLTLKCCTNAETMEPTEELSLEAVEFCQLQRSQATKVSDISGGKDKEVYRAIQEGIERVNSAATSNAQRIQKWTILMKDFSVSGGELGPTMKLRRPVVLEMYHKVIEGLYQE</sequence>
<evidence type="ECO:0000256" key="7">
    <source>
        <dbReference type="ARBA" id="ARBA00023136"/>
    </source>
</evidence>
<dbReference type="PANTHER" id="PTHR43272">
    <property type="entry name" value="LONG-CHAIN-FATTY-ACID--COA LIGASE"/>
    <property type="match status" value="1"/>
</dbReference>
<dbReference type="Gene3D" id="3.40.50.12780">
    <property type="entry name" value="N-terminal domain of ligase-like"/>
    <property type="match status" value="1"/>
</dbReference>
<reference evidence="10" key="1">
    <citation type="submission" date="2025-08" db="UniProtKB">
        <authorList>
            <consortium name="Ensembl"/>
        </authorList>
    </citation>
    <scope>IDENTIFICATION</scope>
</reference>
<evidence type="ECO:0000256" key="2">
    <source>
        <dbReference type="ARBA" id="ARBA00022490"/>
    </source>
</evidence>
<reference evidence="10" key="2">
    <citation type="submission" date="2025-09" db="UniProtKB">
        <authorList>
            <consortium name="Ensembl"/>
        </authorList>
    </citation>
    <scope>IDENTIFICATION</scope>
</reference>
<evidence type="ECO:0000256" key="9">
    <source>
        <dbReference type="ARBA" id="ARBA00038034"/>
    </source>
</evidence>
<keyword evidence="5" id="KW-0547">Nucleotide-binding</keyword>
<dbReference type="SUPFAM" id="SSF56801">
    <property type="entry name" value="Acetyl-CoA synthetase-like"/>
    <property type="match status" value="1"/>
</dbReference>
<evidence type="ECO:0000256" key="1">
    <source>
        <dbReference type="ARBA" id="ARBA00004496"/>
    </source>
</evidence>
<dbReference type="GeneTree" id="ENSGT00940000160380"/>
<dbReference type="Proteomes" id="UP000261360">
    <property type="component" value="Unplaced"/>
</dbReference>
<comment type="catalytic activity">
    <reaction evidence="8">
        <text>a long-chain fatty acid + ATP + CoA = a long-chain fatty acyl-CoA + AMP + diphosphate</text>
        <dbReference type="Rhea" id="RHEA:15421"/>
        <dbReference type="ChEBI" id="CHEBI:30616"/>
        <dbReference type="ChEBI" id="CHEBI:33019"/>
        <dbReference type="ChEBI" id="CHEBI:57287"/>
        <dbReference type="ChEBI" id="CHEBI:57560"/>
        <dbReference type="ChEBI" id="CHEBI:83139"/>
        <dbReference type="ChEBI" id="CHEBI:456215"/>
        <dbReference type="EC" id="6.2.1.3"/>
    </reaction>
</comment>
<dbReference type="STRING" id="1841481.ENSSLDP00000004355"/>
<comment type="subcellular location">
    <subcellularLocation>
        <location evidence="1">Cytoplasm</location>
    </subcellularLocation>
</comment>